<evidence type="ECO:0000256" key="1">
    <source>
        <dbReference type="SAM" id="Phobius"/>
    </source>
</evidence>
<protein>
    <submittedName>
        <fullName evidence="2">Uncharacterized protein</fullName>
    </submittedName>
</protein>
<dbReference type="EMBL" id="KQ242057">
    <property type="protein sequence ID" value="KNC81207.1"/>
    <property type="molecule type" value="Genomic_DNA"/>
</dbReference>
<keyword evidence="1" id="KW-0812">Transmembrane</keyword>
<reference evidence="2 3" key="1">
    <citation type="submission" date="2011-02" db="EMBL/GenBank/DDBJ databases">
        <title>The Genome Sequence of Sphaeroforma arctica JP610.</title>
        <authorList>
            <consortium name="The Broad Institute Genome Sequencing Platform"/>
            <person name="Russ C."/>
            <person name="Cuomo C."/>
            <person name="Young S.K."/>
            <person name="Zeng Q."/>
            <person name="Gargeya S."/>
            <person name="Alvarado L."/>
            <person name="Berlin A."/>
            <person name="Chapman S.B."/>
            <person name="Chen Z."/>
            <person name="Freedman E."/>
            <person name="Gellesch M."/>
            <person name="Goldberg J."/>
            <person name="Griggs A."/>
            <person name="Gujja S."/>
            <person name="Heilman E."/>
            <person name="Heiman D."/>
            <person name="Howarth C."/>
            <person name="Mehta T."/>
            <person name="Neiman D."/>
            <person name="Pearson M."/>
            <person name="Roberts A."/>
            <person name="Saif S."/>
            <person name="Shea T."/>
            <person name="Shenoy N."/>
            <person name="Sisk P."/>
            <person name="Stolte C."/>
            <person name="Sykes S."/>
            <person name="White J."/>
            <person name="Yandava C."/>
            <person name="Burger G."/>
            <person name="Gray M.W."/>
            <person name="Holland P.W.H."/>
            <person name="King N."/>
            <person name="Lang F.B.F."/>
            <person name="Roger A.J."/>
            <person name="Ruiz-Trillo I."/>
            <person name="Haas B."/>
            <person name="Nusbaum C."/>
            <person name="Birren B."/>
        </authorList>
    </citation>
    <scope>NUCLEOTIDE SEQUENCE [LARGE SCALE GENOMIC DNA]</scope>
    <source>
        <strain evidence="2 3">JP610</strain>
    </source>
</reference>
<keyword evidence="1" id="KW-1133">Transmembrane helix</keyword>
<sequence>MFSTCLEGNAREAFIIIFTGMGGYAVLSNMIGLRMRTVIRTRGGRKAVTTERKRRSTTGMHEIARYCPTGRLVEGTVIAAVIGVAMTDPDPEVGVTSVMVTTIGEDSNLRLEVARCLKVTSATRVGVPTTGVMEKEGLKQVKIPREGLKAYDGSLKLSPMYGVKTCISIELFNTDTDQLCSFQTDEILYYVLEVVPMGKEATLGFITQRDNHFFLG</sequence>
<accession>A0A0L0FWL3</accession>
<feature type="transmembrane region" description="Helical" evidence="1">
    <location>
        <begin position="13"/>
        <end position="33"/>
    </location>
</feature>
<proteinExistence type="predicted"/>
<dbReference type="AlphaFoldDB" id="A0A0L0FWL3"/>
<dbReference type="GeneID" id="25906958"/>
<name>A0A0L0FWL3_9EUKA</name>
<gene>
    <name evidence="2" type="ORF">SARC_06454</name>
</gene>
<organism evidence="2 3">
    <name type="scientific">Sphaeroforma arctica JP610</name>
    <dbReference type="NCBI Taxonomy" id="667725"/>
    <lineage>
        <taxon>Eukaryota</taxon>
        <taxon>Ichthyosporea</taxon>
        <taxon>Ichthyophonida</taxon>
        <taxon>Sphaeroforma</taxon>
    </lineage>
</organism>
<keyword evidence="1" id="KW-0472">Membrane</keyword>
<evidence type="ECO:0000313" key="3">
    <source>
        <dbReference type="Proteomes" id="UP000054560"/>
    </source>
</evidence>
<keyword evidence="3" id="KW-1185">Reference proteome</keyword>
<dbReference type="Proteomes" id="UP000054560">
    <property type="component" value="Unassembled WGS sequence"/>
</dbReference>
<evidence type="ECO:0000313" key="2">
    <source>
        <dbReference type="EMBL" id="KNC81207.1"/>
    </source>
</evidence>
<dbReference type="RefSeq" id="XP_014155109.1">
    <property type="nucleotide sequence ID" value="XM_014299634.1"/>
</dbReference>